<gene>
    <name evidence="2" type="ORF">F2Q70_00003354</name>
</gene>
<feature type="region of interest" description="Disordered" evidence="1">
    <location>
        <begin position="192"/>
        <end position="212"/>
    </location>
</feature>
<comment type="caution">
    <text evidence="2">The sequence shown here is derived from an EMBL/GenBank/DDBJ whole genome shotgun (WGS) entry which is preliminary data.</text>
</comment>
<sequence>MKWVRYGLRETASKGRRECMDSCRIDVSEELGRYVATERNARSFATWRPSGTDARSLRSDRAWLVATELGSSSVATNAKHRTRAREGSLRSDQTRHNNQTPILVGCYVASELEPELGRYVGTELEPKFGRYALPKRRYNISPCILVYPLMLSPEYRSEPISRSPLFLSYQSNFTVETAESSFFIERSRNKRFESKDSPKGPRTRLEAQLTIS</sequence>
<evidence type="ECO:0000256" key="1">
    <source>
        <dbReference type="SAM" id="MobiDB-lite"/>
    </source>
</evidence>
<accession>A0A8S9IWM3</accession>
<feature type="compositionally biased region" description="Basic and acidic residues" evidence="1">
    <location>
        <begin position="192"/>
        <end position="205"/>
    </location>
</feature>
<feature type="compositionally biased region" description="Basic and acidic residues" evidence="1">
    <location>
        <begin position="84"/>
        <end position="95"/>
    </location>
</feature>
<evidence type="ECO:0000313" key="2">
    <source>
        <dbReference type="EMBL" id="KAF2574134.1"/>
    </source>
</evidence>
<organism evidence="2">
    <name type="scientific">Brassica cretica</name>
    <name type="common">Mustard</name>
    <dbReference type="NCBI Taxonomy" id="69181"/>
    <lineage>
        <taxon>Eukaryota</taxon>
        <taxon>Viridiplantae</taxon>
        <taxon>Streptophyta</taxon>
        <taxon>Embryophyta</taxon>
        <taxon>Tracheophyta</taxon>
        <taxon>Spermatophyta</taxon>
        <taxon>Magnoliopsida</taxon>
        <taxon>eudicotyledons</taxon>
        <taxon>Gunneridae</taxon>
        <taxon>Pentapetalae</taxon>
        <taxon>rosids</taxon>
        <taxon>malvids</taxon>
        <taxon>Brassicales</taxon>
        <taxon>Brassicaceae</taxon>
        <taxon>Brassiceae</taxon>
        <taxon>Brassica</taxon>
    </lineage>
</organism>
<feature type="region of interest" description="Disordered" evidence="1">
    <location>
        <begin position="76"/>
        <end position="95"/>
    </location>
</feature>
<dbReference type="EMBL" id="QGKY02001015">
    <property type="protein sequence ID" value="KAF2574134.1"/>
    <property type="molecule type" value="Genomic_DNA"/>
</dbReference>
<reference evidence="2" key="1">
    <citation type="submission" date="2019-12" db="EMBL/GenBank/DDBJ databases">
        <title>Genome sequencing and annotation of Brassica cretica.</title>
        <authorList>
            <person name="Studholme D.J."/>
            <person name="Sarris P.F."/>
        </authorList>
    </citation>
    <scope>NUCLEOTIDE SEQUENCE</scope>
    <source>
        <strain evidence="2">PFS-102/07</strain>
        <tissue evidence="2">Leaf</tissue>
    </source>
</reference>
<proteinExistence type="predicted"/>
<dbReference type="AlphaFoldDB" id="A0A8S9IWM3"/>
<protein>
    <submittedName>
        <fullName evidence="2">Uncharacterized protein</fullName>
    </submittedName>
</protein>
<name>A0A8S9IWM3_BRACR</name>